<evidence type="ECO:0000313" key="4">
    <source>
        <dbReference type="EMBL" id="WOB06780.1"/>
    </source>
</evidence>
<dbReference type="Gene3D" id="3.40.50.1000">
    <property type="entry name" value="HAD superfamily/HAD-like"/>
    <property type="match status" value="1"/>
</dbReference>
<sequence length="222" mass="24917">MNLCLFDLDDTLIPLDSDHAWGRFMIRQGWVDAEEFDRQNDVFFAHYKAGTLDIHAYIAFATAPWRERPASERSAAQDRFMQEVIAPQMRPAARDLVQHHQQQGDLVAIVTATNEFVTAPIARAFGVAHLLAVELEKDPGGNITGRIAGVPSFREGKTVRTHEWLAALGHKLQDFERVSVYSDSANDLPLLEMATDPVATNPSAPLEAIARERGWRILRLFD</sequence>
<evidence type="ECO:0000313" key="5">
    <source>
        <dbReference type="Proteomes" id="UP001303946"/>
    </source>
</evidence>
<keyword evidence="5" id="KW-1185">Reference proteome</keyword>
<dbReference type="Proteomes" id="UP001303946">
    <property type="component" value="Chromosome"/>
</dbReference>
<dbReference type="PANTHER" id="PTHR43344:SF13">
    <property type="entry name" value="PHOSPHATASE RV3661-RELATED"/>
    <property type="match status" value="1"/>
</dbReference>
<keyword evidence="1" id="KW-0479">Metal-binding</keyword>
<reference evidence="4 5" key="1">
    <citation type="submission" date="2023-10" db="EMBL/GenBank/DDBJ databases">
        <title>Bacteria for the degradation of biodegradable plastic PBAT(Polybutylene adipate terephthalate).</title>
        <authorList>
            <person name="Weon H.-Y."/>
            <person name="Yeon J."/>
        </authorList>
    </citation>
    <scope>NUCLEOTIDE SEQUENCE [LARGE SCALE GENOMIC DNA]</scope>
    <source>
        <strain evidence="4 5">SBD 7-3</strain>
    </source>
</reference>
<dbReference type="InterPro" id="IPR006385">
    <property type="entry name" value="HAD_hydro_SerB1"/>
</dbReference>
<dbReference type="NCBIfam" id="TIGR01488">
    <property type="entry name" value="HAD-SF-IB"/>
    <property type="match status" value="1"/>
</dbReference>
<evidence type="ECO:0000256" key="1">
    <source>
        <dbReference type="ARBA" id="ARBA00022723"/>
    </source>
</evidence>
<dbReference type="InterPro" id="IPR036412">
    <property type="entry name" value="HAD-like_sf"/>
</dbReference>
<dbReference type="EMBL" id="CP136336">
    <property type="protein sequence ID" value="WOB06780.1"/>
    <property type="molecule type" value="Genomic_DNA"/>
</dbReference>
<proteinExistence type="predicted"/>
<dbReference type="Pfam" id="PF12710">
    <property type="entry name" value="HAD"/>
    <property type="match status" value="1"/>
</dbReference>
<name>A0ABZ0CUZ7_9BURK</name>
<dbReference type="CDD" id="cd02612">
    <property type="entry name" value="HAD_PGPPase"/>
    <property type="match status" value="1"/>
</dbReference>
<evidence type="ECO:0000256" key="3">
    <source>
        <dbReference type="ARBA" id="ARBA00022842"/>
    </source>
</evidence>
<keyword evidence="3" id="KW-0460">Magnesium</keyword>
<dbReference type="Gene3D" id="1.20.1440.100">
    <property type="entry name" value="SG protein - dephosphorylation function"/>
    <property type="match status" value="1"/>
</dbReference>
<dbReference type="SUPFAM" id="SSF56784">
    <property type="entry name" value="HAD-like"/>
    <property type="match status" value="1"/>
</dbReference>
<keyword evidence="2" id="KW-0378">Hydrolase</keyword>
<protein>
    <submittedName>
        <fullName evidence="4">HAD family phosphatase</fullName>
    </submittedName>
</protein>
<dbReference type="NCBIfam" id="TIGR01490">
    <property type="entry name" value="HAD-SF-IB-hyp1"/>
    <property type="match status" value="1"/>
</dbReference>
<gene>
    <name evidence="4" type="ORF">RXV79_17855</name>
</gene>
<dbReference type="InterPro" id="IPR023214">
    <property type="entry name" value="HAD_sf"/>
</dbReference>
<accession>A0ABZ0CUZ7</accession>
<organism evidence="4 5">
    <name type="scientific">Piscinibacter gummiphilus</name>
    <dbReference type="NCBI Taxonomy" id="946333"/>
    <lineage>
        <taxon>Bacteria</taxon>
        <taxon>Pseudomonadati</taxon>
        <taxon>Pseudomonadota</taxon>
        <taxon>Betaproteobacteria</taxon>
        <taxon>Burkholderiales</taxon>
        <taxon>Sphaerotilaceae</taxon>
        <taxon>Piscinibacter</taxon>
    </lineage>
</organism>
<dbReference type="InterPro" id="IPR050582">
    <property type="entry name" value="HAD-like_SerB"/>
</dbReference>
<dbReference type="RefSeq" id="WP_316699426.1">
    <property type="nucleotide sequence ID" value="NZ_CP136336.1"/>
</dbReference>
<evidence type="ECO:0000256" key="2">
    <source>
        <dbReference type="ARBA" id="ARBA00022801"/>
    </source>
</evidence>
<dbReference type="PANTHER" id="PTHR43344">
    <property type="entry name" value="PHOSPHOSERINE PHOSPHATASE"/>
    <property type="match status" value="1"/>
</dbReference>